<keyword evidence="9" id="KW-0479">Metal-binding</keyword>
<dbReference type="CDD" id="cd07035">
    <property type="entry name" value="TPP_PYR_POX_like"/>
    <property type="match status" value="1"/>
</dbReference>
<comment type="catalytic activity">
    <reaction evidence="14">
        <text>2 pyruvate + H(+) = (2S)-2-acetolactate + CO2</text>
        <dbReference type="Rhea" id="RHEA:25249"/>
        <dbReference type="ChEBI" id="CHEBI:15361"/>
        <dbReference type="ChEBI" id="CHEBI:15378"/>
        <dbReference type="ChEBI" id="CHEBI:16526"/>
        <dbReference type="ChEBI" id="CHEBI:58476"/>
        <dbReference type="EC" id="2.2.1.6"/>
    </reaction>
</comment>
<dbReference type="InterPro" id="IPR045229">
    <property type="entry name" value="TPP_enz"/>
</dbReference>
<dbReference type="PROSITE" id="PS00187">
    <property type="entry name" value="TPP_ENZYMES"/>
    <property type="match status" value="1"/>
</dbReference>
<dbReference type="GO" id="GO:0050660">
    <property type="term" value="F:flavin adenine dinucleotide binding"/>
    <property type="evidence" value="ECO:0007669"/>
    <property type="project" value="TreeGrafter"/>
</dbReference>
<sequence>MLEQKSFGEGTRLRWIGSPNMRDIRTEAAPAQTIHAGQLVARRLKASGIDTIFTLSGGHLFSIYDGCRQEGIRLIDTRHEQTAAFAAEGWSKVTRVPGVAALTAGPGVTNGMSAMAAAQQNQSPLVVLGGRAPALRWGMGSLQEIDHVPFVAPLTRFAATAQSADDAGRLVDEALRSAMGAPSGVAFVDFPMDHVFSMSDDDGRPGALAELPAATSPDNADLDRAAALLSTAQRPVIMAGTNVWWGHAEAALLRLADALQIPVLMNGMARGAVPADHPLAFSRARSKALGEADVALIVGVPMDFRLGFGGVFGSDTQLIVADRAEPDREHPRPVAARLYGTLTAILSALALPGGSDRRDWIDELRTAETAARDLEKAELADDRVPLHPMRVYAELASLLDRDAVVVIDAGDFGSYAGRMIDSYLPGCWLDSGPFGCLGSGPGYALAAKLAHPERQVVLLQGDGAFGFSGMEWDTLVRHNIQVVSVVGNNGIWGLEKHPMEALYGYSVVAELRPGTRYDEVVRALGGHGELVSAPAELRPALDRAFASGLPAVVNVLTDPTIAYPRRSNLA</sequence>
<dbReference type="InterPro" id="IPR011766">
    <property type="entry name" value="TPP_enzyme_TPP-bd"/>
</dbReference>
<evidence type="ECO:0000256" key="12">
    <source>
        <dbReference type="ARBA" id="ARBA00023052"/>
    </source>
</evidence>
<dbReference type="InterPro" id="IPR029035">
    <property type="entry name" value="DHS-like_NAD/FAD-binding_dom"/>
</dbReference>
<evidence type="ECO:0000256" key="13">
    <source>
        <dbReference type="ARBA" id="ARBA00023304"/>
    </source>
</evidence>
<feature type="domain" description="Thiamine pyrophosphate enzyme N-terminal TPP-binding" evidence="18">
    <location>
        <begin position="35"/>
        <end position="148"/>
    </location>
</feature>
<dbReference type="GO" id="GO:0003984">
    <property type="term" value="F:acetolactate synthase activity"/>
    <property type="evidence" value="ECO:0007669"/>
    <property type="project" value="UniProtKB-EC"/>
</dbReference>
<dbReference type="Pfam" id="PF02775">
    <property type="entry name" value="TPP_enzyme_C"/>
    <property type="match status" value="1"/>
</dbReference>
<keyword evidence="13" id="KW-0100">Branched-chain amino acid biosynthesis</keyword>
<dbReference type="GO" id="GO:0009097">
    <property type="term" value="P:isoleucine biosynthetic process"/>
    <property type="evidence" value="ECO:0007669"/>
    <property type="project" value="UniProtKB-UniPathway"/>
</dbReference>
<dbReference type="GO" id="GO:0005948">
    <property type="term" value="C:acetolactate synthase complex"/>
    <property type="evidence" value="ECO:0007669"/>
    <property type="project" value="TreeGrafter"/>
</dbReference>
<evidence type="ECO:0000256" key="4">
    <source>
        <dbReference type="ARBA" id="ARBA00005025"/>
    </source>
</evidence>
<reference evidence="19" key="1">
    <citation type="submission" date="2019-05" db="EMBL/GenBank/DDBJ databases">
        <authorList>
            <person name="Naeem R."/>
            <person name="Antony C."/>
            <person name="Guan Q."/>
        </authorList>
    </citation>
    <scope>NUCLEOTIDE SEQUENCE</scope>
    <source>
        <strain evidence="19">2</strain>
    </source>
</reference>
<dbReference type="EMBL" id="LR589065">
    <property type="protein sequence ID" value="VTO95254.1"/>
    <property type="molecule type" value="Genomic_DNA"/>
</dbReference>
<evidence type="ECO:0000259" key="18">
    <source>
        <dbReference type="Pfam" id="PF02776"/>
    </source>
</evidence>
<dbReference type="CDD" id="cd02004">
    <property type="entry name" value="TPP_BZL_OCoD_HPCL"/>
    <property type="match status" value="1"/>
</dbReference>
<evidence type="ECO:0000259" key="17">
    <source>
        <dbReference type="Pfam" id="PF02775"/>
    </source>
</evidence>
<comment type="cofactor">
    <cofactor evidence="1">
        <name>Mg(2+)</name>
        <dbReference type="ChEBI" id="CHEBI:18420"/>
    </cofactor>
</comment>
<dbReference type="Gene3D" id="3.40.50.970">
    <property type="match status" value="2"/>
</dbReference>
<dbReference type="Pfam" id="PF00205">
    <property type="entry name" value="TPP_enzyme_M"/>
    <property type="match status" value="1"/>
</dbReference>
<evidence type="ECO:0000256" key="9">
    <source>
        <dbReference type="ARBA" id="ARBA00022723"/>
    </source>
</evidence>
<organism evidence="19">
    <name type="scientific">Mycobacterium riyadhense</name>
    <dbReference type="NCBI Taxonomy" id="486698"/>
    <lineage>
        <taxon>Bacteria</taxon>
        <taxon>Bacillati</taxon>
        <taxon>Actinomycetota</taxon>
        <taxon>Actinomycetes</taxon>
        <taxon>Mycobacteriales</taxon>
        <taxon>Mycobacteriaceae</taxon>
        <taxon>Mycobacterium</taxon>
    </lineage>
</organism>
<dbReference type="EC" id="2.2.1.6" evidence="6"/>
<keyword evidence="7" id="KW-0028">Amino-acid biosynthesis</keyword>
<dbReference type="InterPro" id="IPR029061">
    <property type="entry name" value="THDP-binding"/>
</dbReference>
<dbReference type="PANTHER" id="PTHR18968:SF166">
    <property type="entry name" value="2-HYDROXYACYL-COA LYASE 2"/>
    <property type="match status" value="1"/>
</dbReference>
<feature type="domain" description="Thiamine pyrophosphate enzyme TPP-binding" evidence="17">
    <location>
        <begin position="408"/>
        <end position="555"/>
    </location>
</feature>
<keyword evidence="12 15" id="KW-0786">Thiamine pyrophosphate</keyword>
<dbReference type="PANTHER" id="PTHR18968">
    <property type="entry name" value="THIAMINE PYROPHOSPHATE ENZYMES"/>
    <property type="match status" value="1"/>
</dbReference>
<dbReference type="Gene3D" id="3.40.50.1220">
    <property type="entry name" value="TPP-binding domain"/>
    <property type="match status" value="1"/>
</dbReference>
<dbReference type="Pfam" id="PF02776">
    <property type="entry name" value="TPP_enzyme_N"/>
    <property type="match status" value="1"/>
</dbReference>
<dbReference type="AlphaFoldDB" id="A0A653ECU2"/>
<evidence type="ECO:0000256" key="7">
    <source>
        <dbReference type="ARBA" id="ARBA00022605"/>
    </source>
</evidence>
<dbReference type="GO" id="GO:0000287">
    <property type="term" value="F:magnesium ion binding"/>
    <property type="evidence" value="ECO:0007669"/>
    <property type="project" value="InterPro"/>
</dbReference>
<dbReference type="UniPathway" id="UPA00049">
    <property type="reaction ID" value="UER00059"/>
</dbReference>
<evidence type="ECO:0000256" key="15">
    <source>
        <dbReference type="RuleBase" id="RU362132"/>
    </source>
</evidence>
<keyword evidence="10" id="KW-0274">FAD</keyword>
<comment type="pathway">
    <text evidence="4">Amino-acid biosynthesis; L-valine biosynthesis; L-valine from pyruvate: step 1/4.</text>
</comment>
<dbReference type="SUPFAM" id="SSF52518">
    <property type="entry name" value="Thiamin diphosphate-binding fold (THDP-binding)"/>
    <property type="match status" value="2"/>
</dbReference>
<evidence type="ECO:0000256" key="5">
    <source>
        <dbReference type="ARBA" id="ARBA00007812"/>
    </source>
</evidence>
<evidence type="ECO:0000256" key="3">
    <source>
        <dbReference type="ARBA" id="ARBA00004974"/>
    </source>
</evidence>
<gene>
    <name evidence="19" type="primary">ilvG_1</name>
    <name evidence="19" type="ORF">BIN_B_00732</name>
</gene>
<dbReference type="GO" id="GO:0009099">
    <property type="term" value="P:L-valine biosynthetic process"/>
    <property type="evidence" value="ECO:0007669"/>
    <property type="project" value="UniProtKB-UniPathway"/>
</dbReference>
<feature type="domain" description="Thiamine pyrophosphate enzyme central" evidence="16">
    <location>
        <begin position="222"/>
        <end position="349"/>
    </location>
</feature>
<dbReference type="UniPathway" id="UPA00047">
    <property type="reaction ID" value="UER00055"/>
</dbReference>
<keyword evidence="11" id="KW-0460">Magnesium</keyword>
<dbReference type="NCBIfam" id="NF004516">
    <property type="entry name" value="PRK05858.1"/>
    <property type="match status" value="1"/>
</dbReference>
<dbReference type="FunFam" id="3.40.50.970:FF:000044">
    <property type="entry name" value="Putative acetolactate synthase IlvG"/>
    <property type="match status" value="1"/>
</dbReference>
<evidence type="ECO:0000256" key="1">
    <source>
        <dbReference type="ARBA" id="ARBA00001946"/>
    </source>
</evidence>
<accession>A0A653ECU2</accession>
<name>A0A653ECU2_9MYCO</name>
<evidence type="ECO:0000256" key="6">
    <source>
        <dbReference type="ARBA" id="ARBA00013145"/>
    </source>
</evidence>
<evidence type="ECO:0000256" key="14">
    <source>
        <dbReference type="ARBA" id="ARBA00048670"/>
    </source>
</evidence>
<comment type="pathway">
    <text evidence="3">Amino-acid biosynthesis; L-isoleucine biosynthesis; L-isoleucine from 2-oxobutanoate: step 1/4.</text>
</comment>
<dbReference type="InterPro" id="IPR012001">
    <property type="entry name" value="Thiamin_PyroP_enz_TPP-bd_dom"/>
</dbReference>
<evidence type="ECO:0000256" key="11">
    <source>
        <dbReference type="ARBA" id="ARBA00022842"/>
    </source>
</evidence>
<protein>
    <recommendedName>
        <fullName evidence="6">acetolactate synthase</fullName>
        <ecNumber evidence="6">2.2.1.6</ecNumber>
    </recommendedName>
</protein>
<dbReference type="InterPro" id="IPR012000">
    <property type="entry name" value="Thiamin_PyroP_enz_cen_dom"/>
</dbReference>
<keyword evidence="8" id="KW-0285">Flavoprotein</keyword>
<evidence type="ECO:0000259" key="16">
    <source>
        <dbReference type="Pfam" id="PF00205"/>
    </source>
</evidence>
<comment type="similarity">
    <text evidence="5 15">Belongs to the TPP enzyme family.</text>
</comment>
<dbReference type="InterPro" id="IPR000399">
    <property type="entry name" value="TPP-bd_CS"/>
</dbReference>
<evidence type="ECO:0000256" key="2">
    <source>
        <dbReference type="ARBA" id="ARBA00001964"/>
    </source>
</evidence>
<evidence type="ECO:0000256" key="10">
    <source>
        <dbReference type="ARBA" id="ARBA00022827"/>
    </source>
</evidence>
<evidence type="ECO:0000256" key="8">
    <source>
        <dbReference type="ARBA" id="ARBA00022630"/>
    </source>
</evidence>
<proteinExistence type="inferred from homology"/>
<dbReference type="GO" id="GO:0030976">
    <property type="term" value="F:thiamine pyrophosphate binding"/>
    <property type="evidence" value="ECO:0007669"/>
    <property type="project" value="InterPro"/>
</dbReference>
<dbReference type="SUPFAM" id="SSF52467">
    <property type="entry name" value="DHS-like NAD/FAD-binding domain"/>
    <property type="match status" value="1"/>
</dbReference>
<evidence type="ECO:0000313" key="19">
    <source>
        <dbReference type="EMBL" id="VTO95254.1"/>
    </source>
</evidence>
<comment type="cofactor">
    <cofactor evidence="2">
        <name>thiamine diphosphate</name>
        <dbReference type="ChEBI" id="CHEBI:58937"/>
    </cofactor>
</comment>